<dbReference type="PROSITE" id="PS51352">
    <property type="entry name" value="THIOREDOXIN_2"/>
    <property type="match status" value="1"/>
</dbReference>
<proteinExistence type="inferred from homology"/>
<dbReference type="SUPFAM" id="SSF52833">
    <property type="entry name" value="Thioredoxin-like"/>
    <property type="match status" value="1"/>
</dbReference>
<evidence type="ECO:0000313" key="8">
    <source>
        <dbReference type="EMBL" id="TQV66289.1"/>
    </source>
</evidence>
<evidence type="ECO:0000313" key="9">
    <source>
        <dbReference type="Proteomes" id="UP000319732"/>
    </source>
</evidence>
<dbReference type="Gene3D" id="1.25.40.10">
    <property type="entry name" value="Tetratricopeptide repeat domain"/>
    <property type="match status" value="2"/>
</dbReference>
<dbReference type="CDD" id="cd02956">
    <property type="entry name" value="ybbN"/>
    <property type="match status" value="1"/>
</dbReference>
<evidence type="ECO:0000256" key="1">
    <source>
        <dbReference type="ARBA" id="ARBA00008987"/>
    </source>
</evidence>
<keyword evidence="3" id="KW-0249">Electron transport</keyword>
<dbReference type="SUPFAM" id="SSF48452">
    <property type="entry name" value="TPR-like"/>
    <property type="match status" value="1"/>
</dbReference>
<reference evidence="8 9" key="1">
    <citation type="submission" date="2019-06" db="EMBL/GenBank/DDBJ databases">
        <title>Whole genome sequence for Cellvibrionaceae sp. R142.</title>
        <authorList>
            <person name="Wang G."/>
        </authorList>
    </citation>
    <scope>NUCLEOTIDE SEQUENCE [LARGE SCALE GENOMIC DNA]</scope>
    <source>
        <strain evidence="8 9">R142</strain>
    </source>
</reference>
<dbReference type="FunFam" id="3.40.30.10:FF:000001">
    <property type="entry name" value="Thioredoxin"/>
    <property type="match status" value="1"/>
</dbReference>
<dbReference type="InterPro" id="IPR017937">
    <property type="entry name" value="Thioredoxin_CS"/>
</dbReference>
<dbReference type="PRINTS" id="PR00421">
    <property type="entry name" value="THIOREDOXIN"/>
</dbReference>
<keyword evidence="2" id="KW-0813">Transport</keyword>
<dbReference type="Gene3D" id="3.40.30.10">
    <property type="entry name" value="Glutaredoxin"/>
    <property type="match status" value="1"/>
</dbReference>
<evidence type="ECO:0000256" key="3">
    <source>
        <dbReference type="ARBA" id="ARBA00022982"/>
    </source>
</evidence>
<name>A0A545SMU7_9GAMM</name>
<dbReference type="AlphaFoldDB" id="A0A545SMU7"/>
<keyword evidence="5" id="KW-0676">Redox-active center</keyword>
<keyword evidence="9" id="KW-1185">Reference proteome</keyword>
<evidence type="ECO:0000256" key="2">
    <source>
        <dbReference type="ARBA" id="ARBA00022448"/>
    </source>
</evidence>
<dbReference type="PANTHER" id="PTHR45663:SF11">
    <property type="entry name" value="GEO12009P1"/>
    <property type="match status" value="1"/>
</dbReference>
<dbReference type="PROSITE" id="PS00194">
    <property type="entry name" value="THIOREDOXIN_1"/>
    <property type="match status" value="1"/>
</dbReference>
<dbReference type="Proteomes" id="UP000319732">
    <property type="component" value="Unassembled WGS sequence"/>
</dbReference>
<dbReference type="InterPro" id="IPR036249">
    <property type="entry name" value="Thioredoxin-like_sf"/>
</dbReference>
<accession>A0A545SMU7</accession>
<comment type="similarity">
    <text evidence="1">Belongs to the thioredoxin family.</text>
</comment>
<organism evidence="8 9">
    <name type="scientific">Exilibacterium tricleocarpae</name>
    <dbReference type="NCBI Taxonomy" id="2591008"/>
    <lineage>
        <taxon>Bacteria</taxon>
        <taxon>Pseudomonadati</taxon>
        <taxon>Pseudomonadota</taxon>
        <taxon>Gammaproteobacteria</taxon>
        <taxon>Cellvibrionales</taxon>
        <taxon>Cellvibrionaceae</taxon>
        <taxon>Exilibacterium</taxon>
    </lineage>
</organism>
<dbReference type="GO" id="GO:0015035">
    <property type="term" value="F:protein-disulfide reductase activity"/>
    <property type="evidence" value="ECO:0007669"/>
    <property type="project" value="UniProtKB-UniRule"/>
</dbReference>
<evidence type="ECO:0000256" key="6">
    <source>
        <dbReference type="NCBIfam" id="TIGR01068"/>
    </source>
</evidence>
<keyword evidence="4" id="KW-1015">Disulfide bond</keyword>
<dbReference type="GO" id="GO:0005737">
    <property type="term" value="C:cytoplasm"/>
    <property type="evidence" value="ECO:0007669"/>
    <property type="project" value="TreeGrafter"/>
</dbReference>
<dbReference type="Pfam" id="PF14561">
    <property type="entry name" value="TPR_20"/>
    <property type="match status" value="1"/>
</dbReference>
<dbReference type="GO" id="GO:0006950">
    <property type="term" value="P:response to stress"/>
    <property type="evidence" value="ECO:0007669"/>
    <property type="project" value="UniProtKB-ARBA"/>
</dbReference>
<dbReference type="PANTHER" id="PTHR45663">
    <property type="entry name" value="GEO12009P1"/>
    <property type="match status" value="1"/>
</dbReference>
<evidence type="ECO:0000259" key="7">
    <source>
        <dbReference type="PROSITE" id="PS51352"/>
    </source>
</evidence>
<evidence type="ECO:0000256" key="4">
    <source>
        <dbReference type="ARBA" id="ARBA00023157"/>
    </source>
</evidence>
<dbReference type="NCBIfam" id="TIGR01068">
    <property type="entry name" value="thioredoxin"/>
    <property type="match status" value="1"/>
</dbReference>
<dbReference type="InterPro" id="IPR011990">
    <property type="entry name" value="TPR-like_helical_dom_sf"/>
</dbReference>
<gene>
    <name evidence="8" type="primary">trxA</name>
    <name evidence="8" type="ORF">FKG94_27220</name>
</gene>
<dbReference type="InterPro" id="IPR005746">
    <property type="entry name" value="Thioredoxin"/>
</dbReference>
<dbReference type="RefSeq" id="WP_142930114.1">
    <property type="nucleotide sequence ID" value="NZ_ML660117.1"/>
</dbReference>
<dbReference type="Pfam" id="PF14559">
    <property type="entry name" value="TPR_19"/>
    <property type="match status" value="1"/>
</dbReference>
<dbReference type="Pfam" id="PF00085">
    <property type="entry name" value="Thioredoxin"/>
    <property type="match status" value="1"/>
</dbReference>
<feature type="domain" description="Thioredoxin" evidence="7">
    <location>
        <begin position="1"/>
        <end position="111"/>
    </location>
</feature>
<sequence>MSSNIVEITQENAQQVLIDGSHQQLVMVDFWADWCAPCKSLMPVLEKLAGEYQDQLVLAKVNADEQQMLAAQFGVRSLPTVMLLKDGQPVDGFMGAQPESAVREMLEKYLPNAWDLALAQARTLMAETQFGTALPLLKQALEDSGQQADIALAYAECLLELNRCEEAQAVLDTIKLADQDAQYQQLKAQLTLKQEASRSPEVEALEQQFKEDPENLELAYQLGVQYSQNGHQREALETLLAILRKNIGFKDGAARTAYMDILATLGKGDPLAVEYQRKVYTLLY</sequence>
<dbReference type="InterPro" id="IPR013766">
    <property type="entry name" value="Thioredoxin_domain"/>
</dbReference>
<comment type="caution">
    <text evidence="8">The sequence shown here is derived from an EMBL/GenBank/DDBJ whole genome shotgun (WGS) entry which is preliminary data.</text>
</comment>
<evidence type="ECO:0000256" key="5">
    <source>
        <dbReference type="ARBA" id="ARBA00023284"/>
    </source>
</evidence>
<protein>
    <recommendedName>
        <fullName evidence="6">Thioredoxin</fullName>
    </recommendedName>
</protein>
<dbReference type="EMBL" id="VHSG01000042">
    <property type="protein sequence ID" value="TQV66289.1"/>
    <property type="molecule type" value="Genomic_DNA"/>
</dbReference>
<dbReference type="OrthoDB" id="9790390at2"/>